<protein>
    <submittedName>
        <fullName evidence="3">2-alkenal reductase</fullName>
    </submittedName>
</protein>
<reference evidence="3 4" key="1">
    <citation type="journal article" date="2015" name="Nature">
        <title>rRNA introns, odd ribosomes, and small enigmatic genomes across a large radiation of phyla.</title>
        <authorList>
            <person name="Brown C.T."/>
            <person name="Hug L.A."/>
            <person name="Thomas B.C."/>
            <person name="Sharon I."/>
            <person name="Castelle C.J."/>
            <person name="Singh A."/>
            <person name="Wilkins M.J."/>
            <person name="Williams K.H."/>
            <person name="Banfield J.F."/>
        </authorList>
    </citation>
    <scope>NUCLEOTIDE SEQUENCE [LARGE SCALE GENOMIC DNA]</scope>
</reference>
<dbReference type="SUPFAM" id="SSF50156">
    <property type="entry name" value="PDZ domain-like"/>
    <property type="match status" value="1"/>
</dbReference>
<evidence type="ECO:0000313" key="4">
    <source>
        <dbReference type="Proteomes" id="UP000034711"/>
    </source>
</evidence>
<dbReference type="InterPro" id="IPR036034">
    <property type="entry name" value="PDZ_sf"/>
</dbReference>
<dbReference type="Pfam" id="PF13180">
    <property type="entry name" value="PDZ_2"/>
    <property type="match status" value="1"/>
</dbReference>
<dbReference type="GO" id="GO:0006508">
    <property type="term" value="P:proteolysis"/>
    <property type="evidence" value="ECO:0007669"/>
    <property type="project" value="InterPro"/>
</dbReference>
<keyword evidence="1" id="KW-0812">Transmembrane</keyword>
<dbReference type="Gene3D" id="2.30.42.10">
    <property type="match status" value="1"/>
</dbReference>
<dbReference type="Gene3D" id="2.40.10.120">
    <property type="match status" value="1"/>
</dbReference>
<dbReference type="InterPro" id="IPR001478">
    <property type="entry name" value="PDZ"/>
</dbReference>
<organism evidence="3 4">
    <name type="scientific">Candidatus Uhrbacteria bacterium GW2011_GWA2_53_10</name>
    <dbReference type="NCBI Taxonomy" id="1618980"/>
    <lineage>
        <taxon>Bacteria</taxon>
        <taxon>Candidatus Uhriibacteriota</taxon>
    </lineage>
</organism>
<proteinExistence type="predicted"/>
<name>A0A0G1ZWM8_9BACT</name>
<gene>
    <name evidence="3" type="ORF">UY77_C0014G0012</name>
</gene>
<keyword evidence="1" id="KW-0472">Membrane</keyword>
<keyword evidence="1" id="KW-1133">Transmembrane helix</keyword>
<dbReference type="Proteomes" id="UP000034711">
    <property type="component" value="Unassembled WGS sequence"/>
</dbReference>
<dbReference type="AlphaFoldDB" id="A0A0G1ZWM8"/>
<evidence type="ECO:0000259" key="2">
    <source>
        <dbReference type="Pfam" id="PF13180"/>
    </source>
</evidence>
<dbReference type="GO" id="GO:0004252">
    <property type="term" value="F:serine-type endopeptidase activity"/>
    <property type="evidence" value="ECO:0007669"/>
    <property type="project" value="InterPro"/>
</dbReference>
<dbReference type="PRINTS" id="PR00834">
    <property type="entry name" value="PROTEASES2C"/>
</dbReference>
<feature type="transmembrane region" description="Helical" evidence="1">
    <location>
        <begin position="12"/>
        <end position="36"/>
    </location>
</feature>
<sequence length="347" mass="36806">MMAREFPPQARNLILAILLGAGSGVIASALTVGYLFTYVTEINTLMAPFRLSTERSRESLSMAEELARIRRVAMPSAVAVLPAAPAGRVRDLSEAIAYGAVLTSDGWLLVGADGKLAPSSQIAIGRDLYAIQRIEPAGVEGFQFVQVSARNLTVAPFGKGAGLLAGDRVMALAGPEALRPAVVESVRMVKAESSDQPARRLVLSLPSGNAHHGMPLVNAAGELVGIVASEENGHLHAVVFETFAPSLRSLLRSGTVSRPSLGLQGHHLAFTIGEPTDRNITNGFVVTNRRAGITEGDIILSINGEPIQRQRTLDEALASFSPGDEVRVERDRVGDRQTITIKLGTLP</sequence>
<evidence type="ECO:0000256" key="1">
    <source>
        <dbReference type="SAM" id="Phobius"/>
    </source>
</evidence>
<accession>A0A0G1ZWM8</accession>
<feature type="domain" description="PDZ" evidence="2">
    <location>
        <begin position="290"/>
        <end position="343"/>
    </location>
</feature>
<dbReference type="InterPro" id="IPR001940">
    <property type="entry name" value="Peptidase_S1C"/>
</dbReference>
<comment type="caution">
    <text evidence="3">The sequence shown here is derived from an EMBL/GenBank/DDBJ whole genome shotgun (WGS) entry which is preliminary data.</text>
</comment>
<dbReference type="EMBL" id="LCRI01000014">
    <property type="protein sequence ID" value="KKW32772.1"/>
    <property type="molecule type" value="Genomic_DNA"/>
</dbReference>
<evidence type="ECO:0000313" key="3">
    <source>
        <dbReference type="EMBL" id="KKW32772.1"/>
    </source>
</evidence>